<sequence length="427" mass="44516">MMVAVRQQLRFSLVFVQVQENSPGHRAGLEPFFDFIVSINNTRLNKDNDTLKDLLKASVEKPLKMLVYSSKTLELRESTVTPSNLWGGQGLLGVSIRFCSFEGANENVWHVLEVEPNSPATLAGLRPHTDYIIGADTVMNESEDLFSLIESHEGKGLKLYVYNTDTDNCREVIITPNSAWGGEGSLGCGIGYGYLHRIPTRPFEEGKKISFPGNSPSEPVSPLKDGFTEVQLSAVSPSATGPAVPAGLEDSLSSLSISSAPPIMPRELQTGLPTVPLLPSTSHALSPLTPQNPAPTGFHPGSTLPGLLPLPGGLPPLPNLPNLNLPLPDLSAMSLAGGGALGSTGSAVPSLAAFPPLNFPGLAPLPLLPTMLPSQLPPLLPQGGVPLLPGSTSAPTASVTAASTAAPAVDPTVPTESAASTETTSTS</sequence>
<reference evidence="12 13" key="1">
    <citation type="journal article" date="2021" name="G3 (Bethesda)">
        <title>Improved contiguity of the threespine stickleback genome using long-read sequencing.</title>
        <authorList>
            <person name="Nath S."/>
            <person name="Shaw D.E."/>
            <person name="White M.A."/>
        </authorList>
    </citation>
    <scope>NUCLEOTIDE SEQUENCE [LARGE SCALE GENOMIC DNA]</scope>
    <source>
        <strain evidence="12 13">Lake Benthic</strain>
    </source>
</reference>
<dbReference type="PANTHER" id="PTHR12893">
    <property type="entry name" value="GOLGI REASSEMBLY STACKING PROTEIN GRASP"/>
    <property type="match status" value="1"/>
</dbReference>
<keyword evidence="4" id="KW-0519">Myristate</keyword>
<protein>
    <recommendedName>
        <fullName evidence="11">PDZ GRASP-type domain-containing protein</fullName>
    </recommendedName>
</protein>
<accession>A0AAQ4RRN7</accession>
<evidence type="ECO:0000259" key="11">
    <source>
        <dbReference type="PROSITE" id="PS51865"/>
    </source>
</evidence>
<evidence type="ECO:0000256" key="2">
    <source>
        <dbReference type="ARBA" id="ARBA00007144"/>
    </source>
</evidence>
<dbReference type="PANTHER" id="PTHR12893:SF1">
    <property type="entry name" value="GOLGI REASSEMBLY-STACKING PROTEIN 2"/>
    <property type="match status" value="1"/>
</dbReference>
<keyword evidence="8" id="KW-0449">Lipoprotein</keyword>
<keyword evidence="9" id="KW-0479">Metal-binding</keyword>
<evidence type="ECO:0000256" key="10">
    <source>
        <dbReference type="SAM" id="MobiDB-lite"/>
    </source>
</evidence>
<evidence type="ECO:0000313" key="13">
    <source>
        <dbReference type="Proteomes" id="UP000007635"/>
    </source>
</evidence>
<evidence type="ECO:0000256" key="9">
    <source>
        <dbReference type="PIRSR" id="PIRSR607583-1"/>
    </source>
</evidence>
<feature type="region of interest" description="Disordered" evidence="10">
    <location>
        <begin position="383"/>
        <end position="427"/>
    </location>
</feature>
<dbReference type="InterPro" id="IPR024958">
    <property type="entry name" value="GRASP_PDZ"/>
</dbReference>
<keyword evidence="13" id="KW-1185">Reference proteome</keyword>
<evidence type="ECO:0000256" key="3">
    <source>
        <dbReference type="ARBA" id="ARBA00022553"/>
    </source>
</evidence>
<evidence type="ECO:0000313" key="12">
    <source>
        <dbReference type="Ensembl" id="ENSGACP00000065327.1"/>
    </source>
</evidence>
<proteinExistence type="inferred from homology"/>
<reference evidence="12" key="3">
    <citation type="submission" date="2025-09" db="UniProtKB">
        <authorList>
            <consortium name="Ensembl"/>
        </authorList>
    </citation>
    <scope>IDENTIFICATION</scope>
</reference>
<comment type="similarity">
    <text evidence="2">Belongs to the GORASP family.</text>
</comment>
<evidence type="ECO:0000256" key="7">
    <source>
        <dbReference type="ARBA" id="ARBA00023136"/>
    </source>
</evidence>
<keyword evidence="9" id="KW-0862">Zinc</keyword>
<evidence type="ECO:0000256" key="6">
    <source>
        <dbReference type="ARBA" id="ARBA00023034"/>
    </source>
</evidence>
<dbReference type="PROSITE" id="PS51865">
    <property type="entry name" value="PDZ_GRASP"/>
    <property type="match status" value="2"/>
</dbReference>
<keyword evidence="5" id="KW-0677">Repeat</keyword>
<dbReference type="AlphaFoldDB" id="A0AAQ4RRN7"/>
<dbReference type="GeneTree" id="ENSGT00390000008686"/>
<dbReference type="InterPro" id="IPR007583">
    <property type="entry name" value="GRASP55_65"/>
</dbReference>
<name>A0AAQ4RRN7_GASAC</name>
<evidence type="ECO:0000256" key="5">
    <source>
        <dbReference type="ARBA" id="ARBA00022737"/>
    </source>
</evidence>
<dbReference type="Gene3D" id="2.30.42.10">
    <property type="match status" value="2"/>
</dbReference>
<evidence type="ECO:0000256" key="4">
    <source>
        <dbReference type="ARBA" id="ARBA00022707"/>
    </source>
</evidence>
<organism evidence="12 13">
    <name type="scientific">Gasterosteus aculeatus aculeatus</name>
    <name type="common">three-spined stickleback</name>
    <dbReference type="NCBI Taxonomy" id="481459"/>
    <lineage>
        <taxon>Eukaryota</taxon>
        <taxon>Metazoa</taxon>
        <taxon>Chordata</taxon>
        <taxon>Craniata</taxon>
        <taxon>Vertebrata</taxon>
        <taxon>Euteleostomi</taxon>
        <taxon>Actinopterygii</taxon>
        <taxon>Neopterygii</taxon>
        <taxon>Teleostei</taxon>
        <taxon>Neoteleostei</taxon>
        <taxon>Acanthomorphata</taxon>
        <taxon>Eupercaria</taxon>
        <taxon>Perciformes</taxon>
        <taxon>Cottioidei</taxon>
        <taxon>Gasterosteales</taxon>
        <taxon>Gasterosteidae</taxon>
        <taxon>Gasterosteus</taxon>
    </lineage>
</organism>
<dbReference type="FunFam" id="2.30.42.10:FF:000056">
    <property type="entry name" value="Golgi reassembly-stacking protein 2 isoform 1"/>
    <property type="match status" value="1"/>
</dbReference>
<keyword evidence="3" id="KW-0597">Phosphoprotein</keyword>
<reference evidence="12" key="2">
    <citation type="submission" date="2025-08" db="UniProtKB">
        <authorList>
            <consortium name="Ensembl"/>
        </authorList>
    </citation>
    <scope>IDENTIFICATION</scope>
</reference>
<feature type="domain" description="PDZ GRASP-type" evidence="11">
    <location>
        <begin position="11"/>
        <end position="101"/>
    </location>
</feature>
<comment type="subcellular location">
    <subcellularLocation>
        <location evidence="1">Golgi apparatus membrane</location>
    </subcellularLocation>
</comment>
<dbReference type="InterPro" id="IPR036034">
    <property type="entry name" value="PDZ_sf"/>
</dbReference>
<dbReference type="GO" id="GO:0007030">
    <property type="term" value="P:Golgi organization"/>
    <property type="evidence" value="ECO:0007669"/>
    <property type="project" value="TreeGrafter"/>
</dbReference>
<feature type="binding site" evidence="9">
    <location>
        <position position="99"/>
    </location>
    <ligand>
        <name>Zn(2+)</name>
        <dbReference type="ChEBI" id="CHEBI:29105"/>
    </ligand>
</feature>
<evidence type="ECO:0000256" key="8">
    <source>
        <dbReference type="ARBA" id="ARBA00023288"/>
    </source>
</evidence>
<dbReference type="Pfam" id="PF04495">
    <property type="entry name" value="GRASP55_65"/>
    <property type="match status" value="1"/>
</dbReference>
<evidence type="ECO:0000256" key="1">
    <source>
        <dbReference type="ARBA" id="ARBA00004394"/>
    </source>
</evidence>
<dbReference type="FunFam" id="2.30.42.10:FF:000026">
    <property type="entry name" value="Golgi reassembly stacking protein 2"/>
    <property type="match status" value="1"/>
</dbReference>
<keyword evidence="6" id="KW-0333">Golgi apparatus</keyword>
<dbReference type="GO" id="GO:0000139">
    <property type="term" value="C:Golgi membrane"/>
    <property type="evidence" value="ECO:0007669"/>
    <property type="project" value="UniProtKB-SubCell"/>
</dbReference>
<dbReference type="GO" id="GO:0046872">
    <property type="term" value="F:metal ion binding"/>
    <property type="evidence" value="ECO:0007669"/>
    <property type="project" value="UniProtKB-KW"/>
</dbReference>
<dbReference type="Proteomes" id="UP000007635">
    <property type="component" value="Chromosome III"/>
</dbReference>
<dbReference type="SUPFAM" id="SSF50156">
    <property type="entry name" value="PDZ domain-like"/>
    <property type="match status" value="2"/>
</dbReference>
<dbReference type="Ensembl" id="ENSGACT00000077636.1">
    <property type="protein sequence ID" value="ENSGACP00000065327.1"/>
    <property type="gene ID" value="ENSGACG00000012972.2"/>
</dbReference>
<feature type="domain" description="PDZ GRASP-type" evidence="11">
    <location>
        <begin position="107"/>
        <end position="195"/>
    </location>
</feature>
<keyword evidence="7" id="KW-0472">Membrane</keyword>